<comment type="subcellular location">
    <subcellularLocation>
        <location evidence="1">Secreted</location>
    </subcellularLocation>
</comment>
<evidence type="ECO:0000256" key="4">
    <source>
        <dbReference type="SAM" id="SignalP"/>
    </source>
</evidence>
<reference evidence="6 7" key="1">
    <citation type="journal article" date="2010" name="Stand. Genomic Sci.">
        <title>Complete genome sequence of Coraliomargarita akajimensis type strain (04OKA010-24).</title>
        <authorList>
            <person name="Mavromatis K."/>
            <person name="Abt B."/>
            <person name="Brambilla E."/>
            <person name="Lapidus A."/>
            <person name="Copeland A."/>
            <person name="Deshpande S."/>
            <person name="Nolan M."/>
            <person name="Lucas S."/>
            <person name="Tice H."/>
            <person name="Cheng J.F."/>
            <person name="Han C."/>
            <person name="Detter J.C."/>
            <person name="Woyke T."/>
            <person name="Goodwin L."/>
            <person name="Pitluck S."/>
            <person name="Held B."/>
            <person name="Brettin T."/>
            <person name="Tapia R."/>
            <person name="Ivanova N."/>
            <person name="Mikhailova N."/>
            <person name="Pati A."/>
            <person name="Liolios K."/>
            <person name="Chen A."/>
            <person name="Palaniappan K."/>
            <person name="Land M."/>
            <person name="Hauser L."/>
            <person name="Chang Y.J."/>
            <person name="Jeffries C.D."/>
            <person name="Rohde M."/>
            <person name="Goker M."/>
            <person name="Bristow J."/>
            <person name="Eisen J.A."/>
            <person name="Markowitz V."/>
            <person name="Hugenholtz P."/>
            <person name="Klenk H.P."/>
            <person name="Kyrpides N.C."/>
        </authorList>
    </citation>
    <scope>NUCLEOTIDE SEQUENCE [LARGE SCALE GENOMIC DNA]</scope>
    <source>
        <strain evidence="7">DSM 45221 / IAM 15411 / JCM 23193 / KCTC 12865</strain>
    </source>
</reference>
<dbReference type="GO" id="GO:0005576">
    <property type="term" value="C:extracellular region"/>
    <property type="evidence" value="ECO:0007669"/>
    <property type="project" value="UniProtKB-SubCell"/>
</dbReference>
<evidence type="ECO:0000256" key="3">
    <source>
        <dbReference type="ARBA" id="ARBA00022729"/>
    </source>
</evidence>
<organism evidence="6 7">
    <name type="scientific">Coraliomargarita akajimensis (strain DSM 45221 / IAM 15411 / JCM 23193 / KCTC 12865 / 04OKA010-24)</name>
    <dbReference type="NCBI Taxonomy" id="583355"/>
    <lineage>
        <taxon>Bacteria</taxon>
        <taxon>Pseudomonadati</taxon>
        <taxon>Verrucomicrobiota</taxon>
        <taxon>Opitutia</taxon>
        <taxon>Puniceicoccales</taxon>
        <taxon>Coraliomargaritaceae</taxon>
        <taxon>Coraliomargarita</taxon>
    </lineage>
</organism>
<sequence length="883" mass="95674">MNPPHSRLRAALALLSLLVLTGHALHAATSPWTSANRIAISADGNPDADADDVGATPFTLAILAKAGLQDNLVHYDFNNFLEYKRIESGSNRMWYGAIGGQTRWGFDRNRFHDATQDPDAAVAHLTAEIDKSTASDPLYLIAAGPMELIYRALEAANTTARQHVIIVSHHNYNEYFKARLWHRNWNDVKDLVPGIGYLRIKDQNGSNGSGLKGSADSDFHWLRDHADPNLNWVYTRIVAGKPDVSDAGMLSWLIGINGSDEAVTIPEMQAWFGAATVPTNGGSSAAPNPPAGVTPVVTPPATQSIFQEVDGRIVIEAESVPLTDDWIVDSTESGYSGSGYIRWMPSWIDKISHQHEGVLIYKLRITNPGNYRMALRSSHKGAPERDKWNDCWTVMGLNPVNPYGITRKTYHSITQEMFDAGTGFTWHTTHDNYGSVASTDGHFSQPLYNLTAGDHYFFICGRSGGFRIDKIHFVMEGVSGFKDNTTAVTPILPGDSPSPESDETVLNPIHDAYFDWGALNNDSYLKVENGRRISHLKFSVPEIEGTITRIGLRMTVSGEAGSGTVRVFEGDGNIGWDETSVTPATAPTTGSELGSVTGTYAIGEVLEFNMGVPFTAAGEYSFVLEMDSGGNDVWFASKDAAAGKPELVITVDPPEPLENSIDNSMLPATLETAASFDVQVAYTAASARDIIVEFWGPNGWYGNGTTTVQAGEGLADVTVTLGAGAPTPGAGYYFKSSIRPVGAPWNDPEVIAAPQRDVTLTAALLSFEDWATTHGLIGTDRAPTADLDGDEQSNEEEYLALTDPSNSNSFFKVQSTGVSVSGTPQFTLTWDAKEDRVYTIHASSTLDASGFEPVAENIEYPQSSYTVSADQGRRFFQVEVSLP</sequence>
<accession>D5EQM5</accession>
<dbReference type="eggNOG" id="COG3401">
    <property type="taxonomic scope" value="Bacteria"/>
</dbReference>
<feature type="chain" id="PRO_5003071676" description="Carbohydrate-binding module family 96 domain-containing protein" evidence="4">
    <location>
        <begin position="28"/>
        <end position="883"/>
    </location>
</feature>
<dbReference type="HOGENOM" id="CLU_326180_0_0_0"/>
<evidence type="ECO:0000259" key="5">
    <source>
        <dbReference type="Pfam" id="PF24517"/>
    </source>
</evidence>
<evidence type="ECO:0000256" key="1">
    <source>
        <dbReference type="ARBA" id="ARBA00004613"/>
    </source>
</evidence>
<gene>
    <name evidence="6" type="ordered locus">Caka_2826</name>
</gene>
<proteinExistence type="predicted"/>
<evidence type="ECO:0000313" key="6">
    <source>
        <dbReference type="EMBL" id="ADE55839.1"/>
    </source>
</evidence>
<keyword evidence="3 4" id="KW-0732">Signal</keyword>
<dbReference type="Proteomes" id="UP000000925">
    <property type="component" value="Chromosome"/>
</dbReference>
<dbReference type="Gene3D" id="2.60.120.260">
    <property type="entry name" value="Galactose-binding domain-like"/>
    <property type="match status" value="1"/>
</dbReference>
<feature type="domain" description="Carbohydrate-binding module family 96" evidence="5">
    <location>
        <begin position="525"/>
        <end position="650"/>
    </location>
</feature>
<feature type="signal peptide" evidence="4">
    <location>
        <begin position="1"/>
        <end position="27"/>
    </location>
</feature>
<dbReference type="AlphaFoldDB" id="D5EQM5"/>
<keyword evidence="7" id="KW-1185">Reference proteome</keyword>
<dbReference type="KEGG" id="caa:Caka_2826"/>
<dbReference type="RefSeq" id="WP_013044561.1">
    <property type="nucleotide sequence ID" value="NC_014008.1"/>
</dbReference>
<dbReference type="EMBL" id="CP001998">
    <property type="protein sequence ID" value="ADE55839.1"/>
    <property type="molecule type" value="Genomic_DNA"/>
</dbReference>
<name>D5EQM5_CORAD</name>
<dbReference type="Pfam" id="PF24517">
    <property type="entry name" value="CBM96"/>
    <property type="match status" value="1"/>
</dbReference>
<dbReference type="eggNOG" id="COG2273">
    <property type="taxonomic scope" value="Bacteria"/>
</dbReference>
<dbReference type="STRING" id="583355.Caka_2826"/>
<keyword evidence="2" id="KW-0964">Secreted</keyword>
<protein>
    <recommendedName>
        <fullName evidence="5">Carbohydrate-binding module family 96 domain-containing protein</fullName>
    </recommendedName>
</protein>
<evidence type="ECO:0000256" key="2">
    <source>
        <dbReference type="ARBA" id="ARBA00022525"/>
    </source>
</evidence>
<dbReference type="InterPro" id="IPR055372">
    <property type="entry name" value="CBM96"/>
</dbReference>
<evidence type="ECO:0000313" key="7">
    <source>
        <dbReference type="Proteomes" id="UP000000925"/>
    </source>
</evidence>